<evidence type="ECO:0000256" key="7">
    <source>
        <dbReference type="SAM" id="Phobius"/>
    </source>
</evidence>
<keyword evidence="4 7" id="KW-0812">Transmembrane</keyword>
<feature type="transmembrane region" description="Helical" evidence="7">
    <location>
        <begin position="44"/>
        <end position="69"/>
    </location>
</feature>
<feature type="transmembrane region" description="Helical" evidence="7">
    <location>
        <begin position="97"/>
        <end position="122"/>
    </location>
</feature>
<evidence type="ECO:0000256" key="3">
    <source>
        <dbReference type="ARBA" id="ARBA00022475"/>
    </source>
</evidence>
<dbReference type="PANTHER" id="PTHR42709:SF6">
    <property type="entry name" value="UNDECAPRENYL PHOSPHATE TRANSPORTER A"/>
    <property type="match status" value="1"/>
</dbReference>
<name>A0ABQ0SR09_9BACL</name>
<evidence type="ECO:0000256" key="1">
    <source>
        <dbReference type="ARBA" id="ARBA00004651"/>
    </source>
</evidence>
<dbReference type="InterPro" id="IPR051311">
    <property type="entry name" value="DedA_domain"/>
</dbReference>
<protein>
    <recommendedName>
        <fullName evidence="8">VTT domain-containing protein</fullName>
    </recommendedName>
</protein>
<dbReference type="Proteomes" id="UP000317180">
    <property type="component" value="Unassembled WGS sequence"/>
</dbReference>
<feature type="transmembrane region" description="Helical" evidence="7">
    <location>
        <begin position="129"/>
        <end position="151"/>
    </location>
</feature>
<dbReference type="Pfam" id="PF09335">
    <property type="entry name" value="VTT_dom"/>
    <property type="match status" value="1"/>
</dbReference>
<keyword evidence="3" id="KW-1003">Cell membrane</keyword>
<dbReference type="InterPro" id="IPR032816">
    <property type="entry name" value="VTT_dom"/>
</dbReference>
<keyword evidence="5 7" id="KW-1133">Transmembrane helix</keyword>
<dbReference type="EMBL" id="BJOD01000010">
    <property type="protein sequence ID" value="GED25034.1"/>
    <property type="molecule type" value="Genomic_DNA"/>
</dbReference>
<comment type="subcellular location">
    <subcellularLocation>
        <location evidence="1">Cell membrane</location>
        <topology evidence="1">Multi-pass membrane protein</topology>
    </subcellularLocation>
</comment>
<evidence type="ECO:0000256" key="4">
    <source>
        <dbReference type="ARBA" id="ARBA00022692"/>
    </source>
</evidence>
<accession>A0ABQ0SR09</accession>
<evidence type="ECO:0000256" key="5">
    <source>
        <dbReference type="ARBA" id="ARBA00022989"/>
    </source>
</evidence>
<keyword evidence="10" id="KW-1185">Reference proteome</keyword>
<evidence type="ECO:0000259" key="8">
    <source>
        <dbReference type="Pfam" id="PF09335"/>
    </source>
</evidence>
<comment type="similarity">
    <text evidence="2">Belongs to the DedA family.</text>
</comment>
<evidence type="ECO:0000313" key="9">
    <source>
        <dbReference type="EMBL" id="GED25034.1"/>
    </source>
</evidence>
<feature type="domain" description="VTT" evidence="8">
    <location>
        <begin position="23"/>
        <end position="149"/>
    </location>
</feature>
<keyword evidence="6 7" id="KW-0472">Membrane</keyword>
<comment type="caution">
    <text evidence="9">The sequence shown here is derived from an EMBL/GenBank/DDBJ whole genome shotgun (WGS) entry which is preliminary data.</text>
</comment>
<organism evidence="9 10">
    <name type="scientific">Brevibacillus agri</name>
    <dbReference type="NCBI Taxonomy" id="51101"/>
    <lineage>
        <taxon>Bacteria</taxon>
        <taxon>Bacillati</taxon>
        <taxon>Bacillota</taxon>
        <taxon>Bacilli</taxon>
        <taxon>Bacillales</taxon>
        <taxon>Paenibacillaceae</taxon>
        <taxon>Brevibacillus</taxon>
    </lineage>
</organism>
<evidence type="ECO:0000256" key="2">
    <source>
        <dbReference type="ARBA" id="ARBA00010792"/>
    </source>
</evidence>
<evidence type="ECO:0000256" key="6">
    <source>
        <dbReference type="ARBA" id="ARBA00023136"/>
    </source>
</evidence>
<gene>
    <name evidence="9" type="ORF">BAG01nite_11360</name>
</gene>
<dbReference type="PANTHER" id="PTHR42709">
    <property type="entry name" value="ALKALINE PHOSPHATASE LIKE PROTEIN"/>
    <property type="match status" value="1"/>
</dbReference>
<sequence length="210" mass="23802">MAMTDYATFLRELWKELLRQLVPDEVSVMSLGAKIAHEDAAFSVVYAAVFLAALIGVAASYIAGAWMGAPALARLFGRRWAARLRPGWGLGQREREYVGWVLAISVFIPVVRYLVPFAAGLYRLPLRQLLLFFLPSTFVWTLHYFLMGYWFPDELDALLAGVYQYRKITLVTAVVAAVSYITIRQYMRMKLWMGATSAKHRGELQKEPTA</sequence>
<feature type="transmembrane region" description="Helical" evidence="7">
    <location>
        <begin position="163"/>
        <end position="183"/>
    </location>
</feature>
<reference evidence="9 10" key="1">
    <citation type="submission" date="2019-06" db="EMBL/GenBank/DDBJ databases">
        <title>Whole genome shotgun sequence of Brevibacillus agri NBRC 15538.</title>
        <authorList>
            <person name="Hosoyama A."/>
            <person name="Uohara A."/>
            <person name="Ohji S."/>
            <person name="Ichikawa N."/>
        </authorList>
    </citation>
    <scope>NUCLEOTIDE SEQUENCE [LARGE SCALE GENOMIC DNA]</scope>
    <source>
        <strain evidence="9 10">NBRC 15538</strain>
    </source>
</reference>
<proteinExistence type="inferred from homology"/>
<evidence type="ECO:0000313" key="10">
    <source>
        <dbReference type="Proteomes" id="UP000317180"/>
    </source>
</evidence>